<name>A0A6M3KY60_9ZZZZ</name>
<accession>A0A6M3KY60</accession>
<protein>
    <submittedName>
        <fullName evidence="1">Uncharacterized protein</fullName>
    </submittedName>
</protein>
<evidence type="ECO:0000313" key="1">
    <source>
        <dbReference type="EMBL" id="QJA86622.1"/>
    </source>
</evidence>
<reference evidence="1" key="1">
    <citation type="submission" date="2020-03" db="EMBL/GenBank/DDBJ databases">
        <title>The deep terrestrial virosphere.</title>
        <authorList>
            <person name="Holmfeldt K."/>
            <person name="Nilsson E."/>
            <person name="Simone D."/>
            <person name="Lopez-Fernandez M."/>
            <person name="Wu X."/>
            <person name="de Brujin I."/>
            <person name="Lundin D."/>
            <person name="Andersson A."/>
            <person name="Bertilsson S."/>
            <person name="Dopson M."/>
        </authorList>
    </citation>
    <scope>NUCLEOTIDE SEQUENCE</scope>
    <source>
        <strain evidence="1">MM415B03156</strain>
    </source>
</reference>
<organism evidence="1">
    <name type="scientific">viral metagenome</name>
    <dbReference type="NCBI Taxonomy" id="1070528"/>
    <lineage>
        <taxon>unclassified sequences</taxon>
        <taxon>metagenomes</taxon>
        <taxon>organismal metagenomes</taxon>
    </lineage>
</organism>
<dbReference type="EMBL" id="MT142647">
    <property type="protein sequence ID" value="QJA86622.1"/>
    <property type="molecule type" value="Genomic_DNA"/>
</dbReference>
<proteinExistence type="predicted"/>
<dbReference type="AlphaFoldDB" id="A0A6M3KY60"/>
<gene>
    <name evidence="1" type="ORF">MM415B03156_0011</name>
</gene>
<sequence length="342" mass="38991">MSKRIFPLPGTPKFDQIKARVEGGEDYKVIASDIGMTFKGFKDALGGYGLGRRSKEYNGTLPPVYEKLKSASWEEHIRVIKEMDNLVSYHQRVPSEITIEVDTDRPIGLVNTSDWQLGQFGVDYDAFLDDMNFIGEHANLKCIIGGDGYQNIIQTSKMGSSHNQTPISVQKGLYVLTLEKLIDRILAIKTGNHNYWTAMAEGEDWDGELAKRLNLIYLKHYAMIHLKVGDMVYPILTMHQSRFNSSFNLTHTCLQNQRMYFPEARIVVVEHHHQAAIEQYRYAEKECVAIRPGTYAVYDDFAQQYGFFGSHVANPLVVLFPDRDKIVGFKDMRDGVTYMNGL</sequence>